<evidence type="ECO:0000313" key="2">
    <source>
        <dbReference type="Proteomes" id="UP000215509"/>
    </source>
</evidence>
<proteinExistence type="predicted"/>
<keyword evidence="1" id="KW-0969">Cilium</keyword>
<keyword evidence="2" id="KW-1185">Reference proteome</keyword>
<reference evidence="1 2" key="1">
    <citation type="submission" date="2017-07" db="EMBL/GenBank/DDBJ databases">
        <title>Genome sequencing and assembly of Paenibacillus rigui.</title>
        <authorList>
            <person name="Mayilraj S."/>
        </authorList>
    </citation>
    <scope>NUCLEOTIDE SEQUENCE [LARGE SCALE GENOMIC DNA]</scope>
    <source>
        <strain evidence="1 2">JCM 16352</strain>
    </source>
</reference>
<protein>
    <submittedName>
        <fullName evidence="1">Flagellar protein</fullName>
    </submittedName>
</protein>
<organism evidence="1 2">
    <name type="scientific">Paenibacillus rigui</name>
    <dbReference type="NCBI Taxonomy" id="554312"/>
    <lineage>
        <taxon>Bacteria</taxon>
        <taxon>Bacillati</taxon>
        <taxon>Bacillota</taxon>
        <taxon>Bacilli</taxon>
        <taxon>Bacillales</taxon>
        <taxon>Paenibacillaceae</taxon>
        <taxon>Paenibacillus</taxon>
    </lineage>
</organism>
<dbReference type="EMBL" id="NMQW01000015">
    <property type="protein sequence ID" value="OXM86367.1"/>
    <property type="molecule type" value="Genomic_DNA"/>
</dbReference>
<comment type="caution">
    <text evidence="1">The sequence shown here is derived from an EMBL/GenBank/DDBJ whole genome shotgun (WGS) entry which is preliminary data.</text>
</comment>
<dbReference type="AlphaFoldDB" id="A0A229URV6"/>
<name>A0A229URV6_9BACL</name>
<accession>A0A229URV6</accession>
<dbReference type="RefSeq" id="WP_094014824.1">
    <property type="nucleotide sequence ID" value="NZ_NMQW01000015.1"/>
</dbReference>
<dbReference type="Proteomes" id="UP000215509">
    <property type="component" value="Unassembled WGS sequence"/>
</dbReference>
<dbReference type="OrthoDB" id="1739831at2"/>
<sequence length="141" mass="16722">MSLNVDNCQRCGKIYVKNNYGLCGNCIKEIDLQYEKCLKYLREHRTCFIHELSEATDVSIKQITKFIKEGRISIKNNPNISYSCEICHEPIREHNICDSCRQRISKDASNMHEDEQRKQTLLDDKNRVSFNIKDRLQDRHR</sequence>
<keyword evidence="1" id="KW-0966">Cell projection</keyword>
<evidence type="ECO:0000313" key="1">
    <source>
        <dbReference type="EMBL" id="OXM86367.1"/>
    </source>
</evidence>
<keyword evidence="1" id="KW-0282">Flagellum</keyword>
<gene>
    <name evidence="1" type="ORF">CF651_10570</name>
</gene>